<gene>
    <name evidence="1" type="ORF">C2G38_2157941</name>
</gene>
<protein>
    <recommendedName>
        <fullName evidence="3">DUF676 domain-containing protein</fullName>
    </recommendedName>
</protein>
<sequence length="354" mass="42129">MENFENLYTQFTKTTIDKSYYSKHCSLAGKHMANPWGYVYDDLVYLFVHWFDVVIFLLDNSIFGLCFNNSKKPNDGCEELDLSYWGNWKSLLFQFWCFFNTIPCVFLYPIREMKLKEEESRPPSSIYKDDYRDEKWFFINGVMTNQHWLDENCKRLEYHFKRGVTGILNSSYGIIWDTAETIVSRSFDDETIPVRWASYLIFQELKKDEVKKVRLVAHSEGCVIANLVIKKLYWELSYTEKDKYKEALLEKLEVYTFANISREFINPKGLIKCIEHYANEKDLIARMGVLSNIDNPRFHGKIFINKNARGHLFNRYYSLNPKDYEVYERPEKCLMSDCAKGENVRKPMFLNLNL</sequence>
<evidence type="ECO:0008006" key="3">
    <source>
        <dbReference type="Google" id="ProtNLM"/>
    </source>
</evidence>
<accession>A0A397W2X2</accession>
<dbReference type="STRING" id="44941.A0A397W2X2"/>
<dbReference type="PANTHER" id="PTHR42044:SF2">
    <property type="entry name" value="DUF676 DOMAIN-CONTAINING PROTEIN"/>
    <property type="match status" value="1"/>
</dbReference>
<dbReference type="PANTHER" id="PTHR42044">
    <property type="entry name" value="DUF676 DOMAIN-CONTAINING PROTEIN-RELATED"/>
    <property type="match status" value="1"/>
</dbReference>
<comment type="caution">
    <text evidence="1">The sequence shown here is derived from an EMBL/GenBank/DDBJ whole genome shotgun (WGS) entry which is preliminary data.</text>
</comment>
<dbReference type="EMBL" id="QKWP01000066">
    <property type="protein sequence ID" value="RIB28421.1"/>
    <property type="molecule type" value="Genomic_DNA"/>
</dbReference>
<dbReference type="InterPro" id="IPR029058">
    <property type="entry name" value="AB_hydrolase_fold"/>
</dbReference>
<dbReference type="Proteomes" id="UP000266673">
    <property type="component" value="Unassembled WGS sequence"/>
</dbReference>
<reference evidence="1 2" key="1">
    <citation type="submission" date="2018-06" db="EMBL/GenBank/DDBJ databases">
        <title>Comparative genomics reveals the genomic features of Rhizophagus irregularis, R. cerebriforme, R. diaphanum and Gigaspora rosea, and their symbiotic lifestyle signature.</title>
        <authorList>
            <person name="Morin E."/>
            <person name="San Clemente H."/>
            <person name="Chen E.C.H."/>
            <person name="De La Providencia I."/>
            <person name="Hainaut M."/>
            <person name="Kuo A."/>
            <person name="Kohler A."/>
            <person name="Murat C."/>
            <person name="Tang N."/>
            <person name="Roy S."/>
            <person name="Loubradou J."/>
            <person name="Henrissat B."/>
            <person name="Grigoriev I.V."/>
            <person name="Corradi N."/>
            <person name="Roux C."/>
            <person name="Martin F.M."/>
        </authorList>
    </citation>
    <scope>NUCLEOTIDE SEQUENCE [LARGE SCALE GENOMIC DNA]</scope>
    <source>
        <strain evidence="1 2">DAOM 194757</strain>
    </source>
</reference>
<dbReference type="SUPFAM" id="SSF53474">
    <property type="entry name" value="alpha/beta-Hydrolases"/>
    <property type="match status" value="1"/>
</dbReference>
<organism evidence="1 2">
    <name type="scientific">Gigaspora rosea</name>
    <dbReference type="NCBI Taxonomy" id="44941"/>
    <lineage>
        <taxon>Eukaryota</taxon>
        <taxon>Fungi</taxon>
        <taxon>Fungi incertae sedis</taxon>
        <taxon>Mucoromycota</taxon>
        <taxon>Glomeromycotina</taxon>
        <taxon>Glomeromycetes</taxon>
        <taxon>Diversisporales</taxon>
        <taxon>Gigasporaceae</taxon>
        <taxon>Gigaspora</taxon>
    </lineage>
</organism>
<name>A0A397W2X2_9GLOM</name>
<dbReference type="AlphaFoldDB" id="A0A397W2X2"/>
<dbReference type="OrthoDB" id="202545at2759"/>
<evidence type="ECO:0000313" key="2">
    <source>
        <dbReference type="Proteomes" id="UP000266673"/>
    </source>
</evidence>
<proteinExistence type="predicted"/>
<evidence type="ECO:0000313" key="1">
    <source>
        <dbReference type="EMBL" id="RIB28421.1"/>
    </source>
</evidence>
<keyword evidence="2" id="KW-1185">Reference proteome</keyword>